<evidence type="ECO:0000256" key="1">
    <source>
        <dbReference type="SAM" id="Phobius"/>
    </source>
</evidence>
<name>A0AAV5V4R9_9BILA</name>
<reference evidence="2" key="1">
    <citation type="submission" date="2023-10" db="EMBL/GenBank/DDBJ databases">
        <title>Genome assembly of Pristionchus species.</title>
        <authorList>
            <person name="Yoshida K."/>
            <person name="Sommer R.J."/>
        </authorList>
    </citation>
    <scope>NUCLEOTIDE SEQUENCE</scope>
    <source>
        <strain evidence="2">RS5133</strain>
    </source>
</reference>
<dbReference type="EMBL" id="BTSY01000002">
    <property type="protein sequence ID" value="GMT14587.1"/>
    <property type="molecule type" value="Genomic_DNA"/>
</dbReference>
<feature type="transmembrane region" description="Helical" evidence="1">
    <location>
        <begin position="120"/>
        <end position="142"/>
    </location>
</feature>
<proteinExistence type="predicted"/>
<sequence>MVHLFSNGLFTLDGSSLVVLLSLSNIFCYVLWMVILPQMWYYSLVGFANFIVIVGILRRSNIILTIFFFLNAFTFVLWSIFSIVAIVSLIVTPIDEITRRIGQNLMVDEKIVSEYVTTSVTYAIAIVVLSWTYSYIALSALYHARKETMEVYKVPSEMNQKPIV</sequence>
<feature type="transmembrane region" description="Helical" evidence="1">
    <location>
        <begin position="12"/>
        <end position="33"/>
    </location>
</feature>
<keyword evidence="3" id="KW-1185">Reference proteome</keyword>
<gene>
    <name evidence="2" type="ORF">PFISCL1PPCAC_5884</name>
</gene>
<comment type="caution">
    <text evidence="2">The sequence shown here is derived from an EMBL/GenBank/DDBJ whole genome shotgun (WGS) entry which is preliminary data.</text>
</comment>
<evidence type="ECO:0000313" key="2">
    <source>
        <dbReference type="EMBL" id="GMT14587.1"/>
    </source>
</evidence>
<evidence type="ECO:0000313" key="3">
    <source>
        <dbReference type="Proteomes" id="UP001432322"/>
    </source>
</evidence>
<organism evidence="2 3">
    <name type="scientific">Pristionchus fissidentatus</name>
    <dbReference type="NCBI Taxonomy" id="1538716"/>
    <lineage>
        <taxon>Eukaryota</taxon>
        <taxon>Metazoa</taxon>
        <taxon>Ecdysozoa</taxon>
        <taxon>Nematoda</taxon>
        <taxon>Chromadorea</taxon>
        <taxon>Rhabditida</taxon>
        <taxon>Rhabditina</taxon>
        <taxon>Diplogasteromorpha</taxon>
        <taxon>Diplogasteroidea</taxon>
        <taxon>Neodiplogasteridae</taxon>
        <taxon>Pristionchus</taxon>
    </lineage>
</organism>
<keyword evidence="1" id="KW-0472">Membrane</keyword>
<dbReference type="AlphaFoldDB" id="A0AAV5V4R9"/>
<evidence type="ECO:0008006" key="4">
    <source>
        <dbReference type="Google" id="ProtNLM"/>
    </source>
</evidence>
<dbReference type="Proteomes" id="UP001432322">
    <property type="component" value="Unassembled WGS sequence"/>
</dbReference>
<keyword evidence="1" id="KW-0812">Transmembrane</keyword>
<keyword evidence="1" id="KW-1133">Transmembrane helix</keyword>
<protein>
    <recommendedName>
        <fullName evidence="4">G protein-coupled receptor</fullName>
    </recommendedName>
</protein>
<feature type="transmembrane region" description="Helical" evidence="1">
    <location>
        <begin position="39"/>
        <end position="57"/>
    </location>
</feature>
<accession>A0AAV5V4R9</accession>
<feature type="transmembrane region" description="Helical" evidence="1">
    <location>
        <begin position="64"/>
        <end position="91"/>
    </location>
</feature>